<gene>
    <name evidence="2" type="ORF">AA309_30160</name>
</gene>
<dbReference type="PATRIC" id="fig|1225564.3.peg.789"/>
<dbReference type="EMBL" id="LCYG01000129">
    <property type="protein sequence ID" value="KLK89655.1"/>
    <property type="molecule type" value="Genomic_DNA"/>
</dbReference>
<evidence type="ECO:0000313" key="2">
    <source>
        <dbReference type="EMBL" id="KLK89655.1"/>
    </source>
</evidence>
<dbReference type="InterPro" id="IPR003779">
    <property type="entry name" value="CMD-like"/>
</dbReference>
<dbReference type="RefSeq" id="WP_047192726.1">
    <property type="nucleotide sequence ID" value="NZ_LCYG01000129.1"/>
</dbReference>
<evidence type="ECO:0000259" key="1">
    <source>
        <dbReference type="Pfam" id="PF02627"/>
    </source>
</evidence>
<proteinExistence type="predicted"/>
<sequence length="175" mass="19527">MDAATSEHATTLHAKPPIQRLNYAAQSPELFKKLAELTTVIRKGSIEESIVNLVEIRASQLNGCSFCLDMHVKQAKLHGERELRLYHVATWHESPLFEPRERAALAWTEALTKLPEGGVPDDLYERVRSQFSEKELSDLTFAVMAINAWNRAGVAFRAVPGSADKLYGLDRAGLI</sequence>
<dbReference type="PANTHER" id="PTHR34846">
    <property type="entry name" value="4-CARBOXYMUCONOLACTONE DECARBOXYLASE FAMILY PROTEIN (AFU_ORTHOLOGUE AFUA_6G11590)"/>
    <property type="match status" value="1"/>
</dbReference>
<comment type="caution">
    <text evidence="2">The sequence shown here is derived from an EMBL/GenBank/DDBJ whole genome shotgun (WGS) entry which is preliminary data.</text>
</comment>
<dbReference type="STRING" id="1225564.AA309_30160"/>
<dbReference type="AlphaFoldDB" id="A0A0H1R367"/>
<dbReference type="Pfam" id="PF02627">
    <property type="entry name" value="CMD"/>
    <property type="match status" value="1"/>
</dbReference>
<keyword evidence="2" id="KW-0575">Peroxidase</keyword>
<dbReference type="InterPro" id="IPR004675">
    <property type="entry name" value="AhpD_core"/>
</dbReference>
<dbReference type="InterPro" id="IPR029032">
    <property type="entry name" value="AhpD-like"/>
</dbReference>
<dbReference type="Proteomes" id="UP000035489">
    <property type="component" value="Unassembled WGS sequence"/>
</dbReference>
<organism evidence="2 3">
    <name type="scientific">Microvirga vignae</name>
    <dbReference type="NCBI Taxonomy" id="1225564"/>
    <lineage>
        <taxon>Bacteria</taxon>
        <taxon>Pseudomonadati</taxon>
        <taxon>Pseudomonadota</taxon>
        <taxon>Alphaproteobacteria</taxon>
        <taxon>Hyphomicrobiales</taxon>
        <taxon>Methylobacteriaceae</taxon>
        <taxon>Microvirga</taxon>
    </lineage>
</organism>
<evidence type="ECO:0000313" key="3">
    <source>
        <dbReference type="Proteomes" id="UP000035489"/>
    </source>
</evidence>
<name>A0A0H1R367_9HYPH</name>
<dbReference type="SUPFAM" id="SSF69118">
    <property type="entry name" value="AhpD-like"/>
    <property type="match status" value="1"/>
</dbReference>
<reference evidence="2 3" key="1">
    <citation type="submission" date="2015-05" db="EMBL/GenBank/DDBJ databases">
        <title>Draft genome sequence of Microvirga vignae strain BR3299, a novel nitrogen fixing bacteria isolated from Brazil semi-aired region.</title>
        <authorList>
            <person name="Zilli J.E."/>
            <person name="Passos S.R."/>
            <person name="Leite J."/>
            <person name="Baldani J.I."/>
            <person name="Xavier G.R."/>
            <person name="Rumjaneck N.G."/>
            <person name="Simoes-Araujo J.L."/>
        </authorList>
    </citation>
    <scope>NUCLEOTIDE SEQUENCE [LARGE SCALE GENOMIC DNA]</scope>
    <source>
        <strain evidence="2 3">BR3299</strain>
    </source>
</reference>
<keyword evidence="3" id="KW-1185">Reference proteome</keyword>
<dbReference type="PANTHER" id="PTHR34846:SF10">
    <property type="entry name" value="CYTOPLASMIC PROTEIN"/>
    <property type="match status" value="1"/>
</dbReference>
<accession>A0A0H1R367</accession>
<dbReference type="Gene3D" id="1.20.1290.10">
    <property type="entry name" value="AhpD-like"/>
    <property type="match status" value="1"/>
</dbReference>
<protein>
    <submittedName>
        <fullName evidence="2">Alkylhydroperoxidase</fullName>
    </submittedName>
</protein>
<dbReference type="OrthoDB" id="9801997at2"/>
<dbReference type="GO" id="GO:0051920">
    <property type="term" value="F:peroxiredoxin activity"/>
    <property type="evidence" value="ECO:0007669"/>
    <property type="project" value="InterPro"/>
</dbReference>
<feature type="domain" description="Carboxymuconolactone decarboxylase-like" evidence="1">
    <location>
        <begin position="28"/>
        <end position="110"/>
    </location>
</feature>
<dbReference type="NCBIfam" id="TIGR00778">
    <property type="entry name" value="ahpD_dom"/>
    <property type="match status" value="1"/>
</dbReference>
<keyword evidence="2" id="KW-0560">Oxidoreductase</keyword>